<comment type="caution">
    <text evidence="1">The sequence shown here is derived from an EMBL/GenBank/DDBJ whole genome shotgun (WGS) entry which is preliminary data.</text>
</comment>
<dbReference type="OrthoDB" id="497541at2759"/>
<evidence type="ECO:0000313" key="1">
    <source>
        <dbReference type="EMBL" id="GAX77952.1"/>
    </source>
</evidence>
<reference evidence="1 2" key="1">
    <citation type="submission" date="2017-08" db="EMBL/GenBank/DDBJ databases">
        <title>Acidophilic green algal genome provides insights into adaptation to an acidic environment.</title>
        <authorList>
            <person name="Hirooka S."/>
            <person name="Hirose Y."/>
            <person name="Kanesaki Y."/>
            <person name="Higuchi S."/>
            <person name="Fujiwara T."/>
            <person name="Onuma R."/>
            <person name="Era A."/>
            <person name="Ohbayashi R."/>
            <person name="Uzuka A."/>
            <person name="Nozaki H."/>
            <person name="Yoshikawa H."/>
            <person name="Miyagishima S.Y."/>
        </authorList>
    </citation>
    <scope>NUCLEOTIDE SEQUENCE [LARGE SCALE GENOMIC DNA]</scope>
    <source>
        <strain evidence="1 2">NIES-2499</strain>
    </source>
</reference>
<accession>A0A250X4Y7</accession>
<evidence type="ECO:0000313" key="2">
    <source>
        <dbReference type="Proteomes" id="UP000232323"/>
    </source>
</evidence>
<protein>
    <submittedName>
        <fullName evidence="1">Uncharacterized protein</fullName>
    </submittedName>
</protein>
<dbReference type="STRING" id="1157962.A0A250X4Y7"/>
<dbReference type="Proteomes" id="UP000232323">
    <property type="component" value="Unassembled WGS sequence"/>
</dbReference>
<organism evidence="1 2">
    <name type="scientific">Chlamydomonas eustigma</name>
    <dbReference type="NCBI Taxonomy" id="1157962"/>
    <lineage>
        <taxon>Eukaryota</taxon>
        <taxon>Viridiplantae</taxon>
        <taxon>Chlorophyta</taxon>
        <taxon>core chlorophytes</taxon>
        <taxon>Chlorophyceae</taxon>
        <taxon>CS clade</taxon>
        <taxon>Chlamydomonadales</taxon>
        <taxon>Chlamydomonadaceae</taxon>
        <taxon>Chlamydomonas</taxon>
    </lineage>
</organism>
<keyword evidence="2" id="KW-1185">Reference proteome</keyword>
<sequence>MVSDPKSMHAQSECLDMLLDYLPKRHPELYRLEGSGKSLSIIVLSTAEALLVSDYQHCPLELCGRIVQEDLVIMRRVDPEDPDKEAGGAADRHVMTAASVVFSFGDLEARLGKPLSFLHAPVPGFEQELNVLVNKALDGIPVERPLWRNNWDLVSDGQIDLPTYEVPLGSSQQVPPTPVPASERWLKVEYQTFRRLPSSQAVLSLCGPSWSHQAMCKYKGLESEQASQWCAFLACPMVSGQEYD</sequence>
<gene>
    <name evidence="1" type="ORF">CEUSTIGMA_g5394.t1</name>
</gene>
<dbReference type="AlphaFoldDB" id="A0A250X4Y7"/>
<proteinExistence type="predicted"/>
<dbReference type="Pfam" id="PF11927">
    <property type="entry name" value="HODM_asu-like"/>
    <property type="match status" value="1"/>
</dbReference>
<dbReference type="EMBL" id="BEGY01000028">
    <property type="protein sequence ID" value="GAX77952.1"/>
    <property type="molecule type" value="Genomic_DNA"/>
</dbReference>
<name>A0A250X4Y7_9CHLO</name>
<dbReference type="InterPro" id="IPR021848">
    <property type="entry name" value="HODM_asu-like"/>
</dbReference>